<dbReference type="Proteomes" id="UP000615446">
    <property type="component" value="Unassembled WGS sequence"/>
</dbReference>
<reference evidence="2" key="1">
    <citation type="submission" date="2019-10" db="EMBL/GenBank/DDBJ databases">
        <title>Conservation and host-specific expression of non-tandemly repeated heterogenous ribosome RNA gene in arbuscular mycorrhizal fungi.</title>
        <authorList>
            <person name="Maeda T."/>
            <person name="Kobayashi Y."/>
            <person name="Nakagawa T."/>
            <person name="Ezawa T."/>
            <person name="Yamaguchi K."/>
            <person name="Bino T."/>
            <person name="Nishimoto Y."/>
            <person name="Shigenobu S."/>
            <person name="Kawaguchi M."/>
        </authorList>
    </citation>
    <scope>NUCLEOTIDE SEQUENCE</scope>
    <source>
        <strain evidence="2">HR1</strain>
    </source>
</reference>
<dbReference type="EMBL" id="BLAL01000016">
    <property type="protein sequence ID" value="GES75339.1"/>
    <property type="molecule type" value="Genomic_DNA"/>
</dbReference>
<feature type="region of interest" description="Disordered" evidence="1">
    <location>
        <begin position="619"/>
        <end position="641"/>
    </location>
</feature>
<evidence type="ECO:0000313" key="3">
    <source>
        <dbReference type="Proteomes" id="UP000615446"/>
    </source>
</evidence>
<proteinExistence type="predicted"/>
<name>A0A8H3KUX6_9GLOM</name>
<dbReference type="OrthoDB" id="2349207at2759"/>
<gene>
    <name evidence="2" type="ORF">RCL2_000278100</name>
</gene>
<sequence length="641" mass="74897">MDLDSNAYYKLCSPDCDDKYNKILKAIHLLQHKYDNETPEMWCSRIRDPFRKILEENPEIFSKNGYIRIVCDSLVFIPERLIGEFLYRDGHLKRCIVSKANPIEHVRRKEILQSIDRRKFRIWQYKQYILQEEAEMKRLQLELASQSLSHSEKDKLASISYDYDTRTIGYETYKQDKITIAENIMPSAPSFEPAYIPPARQEMVSPISHQSSNSKSNTSEIFISSREMEVFRHTLYGARTWAEEKQNQLVCRLNWLSFEPVKKLLQEEGYVLLSGYEWRFKRTVWRKEEFLLTRESLNIIRISTALFVQVEQGEWMGILEKEVKNFENILKKVLERILLEDIERKKKLQSFGTRKKLAKRVTTAFENLCSLSEMKALCMTKSANYEKTMWEKIETELEEINVENLGFNHPICSEQNHDIIEACKVFIQNEESKINIDEVLGNSINYGEWLDKPKELQDLTKRILESMLKVWKLPKYEAYIKKRKSINKGSYICEVLAPLLNIVMSDLPDLIAWDIWGKEGSSANAIRKGSCKIARRADYMMVAQFRKNAELEIVYLETGDVMELYAMQKESGIYKYCLIEKATILLHMTSPSAMYRLIHTLLTLRTAVACTIHKILYSSDSGDSEDSSSEMVVTVTTPKNS</sequence>
<dbReference type="AlphaFoldDB" id="A0A8H3KUX6"/>
<evidence type="ECO:0000256" key="1">
    <source>
        <dbReference type="SAM" id="MobiDB-lite"/>
    </source>
</evidence>
<protein>
    <submittedName>
        <fullName evidence="2">Uncharacterized protein</fullName>
    </submittedName>
</protein>
<evidence type="ECO:0000313" key="2">
    <source>
        <dbReference type="EMBL" id="GES75339.1"/>
    </source>
</evidence>
<accession>A0A8H3KUX6</accession>
<comment type="caution">
    <text evidence="2">The sequence shown here is derived from an EMBL/GenBank/DDBJ whole genome shotgun (WGS) entry which is preliminary data.</text>
</comment>
<organism evidence="2 3">
    <name type="scientific">Rhizophagus clarus</name>
    <dbReference type="NCBI Taxonomy" id="94130"/>
    <lineage>
        <taxon>Eukaryota</taxon>
        <taxon>Fungi</taxon>
        <taxon>Fungi incertae sedis</taxon>
        <taxon>Mucoromycota</taxon>
        <taxon>Glomeromycotina</taxon>
        <taxon>Glomeromycetes</taxon>
        <taxon>Glomerales</taxon>
        <taxon>Glomeraceae</taxon>
        <taxon>Rhizophagus</taxon>
    </lineage>
</organism>